<dbReference type="PATRIC" id="fig|1094508.3.peg.2456"/>
<name>I3VY24_THESW</name>
<dbReference type="Pfam" id="PF04883">
    <property type="entry name" value="HK97-gp10_like"/>
    <property type="match status" value="1"/>
</dbReference>
<keyword evidence="2" id="KW-1185">Reference proteome</keyword>
<dbReference type="BioCyc" id="TSAC1094508:GLMA-2451-MONOMER"/>
<dbReference type="RefSeq" id="WP_014759255.1">
    <property type="nucleotide sequence ID" value="NC_017992.1"/>
</dbReference>
<evidence type="ECO:0000313" key="1">
    <source>
        <dbReference type="EMBL" id="AFK87419.1"/>
    </source>
</evidence>
<dbReference type="eggNOG" id="ENOG503300D">
    <property type="taxonomic scope" value="Bacteria"/>
</dbReference>
<gene>
    <name evidence="1" type="ordered locus">Tsac_2421</name>
</gene>
<evidence type="ECO:0000313" key="2">
    <source>
        <dbReference type="Proteomes" id="UP000006178"/>
    </source>
</evidence>
<dbReference type="STRING" id="1094508.Tsac_2421"/>
<dbReference type="AlphaFoldDB" id="I3VY24"/>
<dbReference type="EMBL" id="CP003184">
    <property type="protein sequence ID" value="AFK87419.1"/>
    <property type="molecule type" value="Genomic_DNA"/>
</dbReference>
<organism evidence="1 2">
    <name type="scientific">Thermoanaerobacterium saccharolyticum (strain DSM 8691 / JW/SL-YS485)</name>
    <dbReference type="NCBI Taxonomy" id="1094508"/>
    <lineage>
        <taxon>Bacteria</taxon>
        <taxon>Bacillati</taxon>
        <taxon>Bacillota</taxon>
        <taxon>Clostridia</taxon>
        <taxon>Thermoanaerobacterales</taxon>
        <taxon>Thermoanaerobacteraceae</taxon>
        <taxon>Thermoanaerobacterium</taxon>
    </lineage>
</organism>
<dbReference type="Proteomes" id="UP000006178">
    <property type="component" value="Chromosome"/>
</dbReference>
<proteinExistence type="predicted"/>
<dbReference type="KEGG" id="tsh:Tsac_2421"/>
<dbReference type="InterPro" id="IPR010064">
    <property type="entry name" value="HK97-gp10_tail"/>
</dbReference>
<protein>
    <submittedName>
        <fullName evidence="1">Phage protein, HK97 gp10 family</fullName>
    </submittedName>
</protein>
<sequence length="132" mass="14663">MLKIANAEFEIEGLDDLINRLQDMGKKAGTIANTALKTAAEPVLEDAKSLVPKNTGRLREGLKISNVQTQNGVKYVLVGIIKKDNPELFYGKFIEFGTSKMSAKPFLGPAYEKNKEKIQEILVQKLREGLEI</sequence>
<accession>I3VY24</accession>
<reference evidence="1 2" key="1">
    <citation type="journal article" date="2014" name="Appl. Environ. Microbiol.">
        <title>Profile of Secreted Hydrolases, Associated Proteins, and SlpA in Thermoanaerobacterium saccharolyticum during the Degradation of Hemicellulose.</title>
        <authorList>
            <person name="Currie D.H."/>
            <person name="Guss A.M."/>
            <person name="Herring C.D."/>
            <person name="Giannone R.J."/>
            <person name="Johnson C.M."/>
            <person name="Lankford P.K."/>
            <person name="Brown S.D."/>
            <person name="Hettich R.L."/>
            <person name="Lynd L.R."/>
        </authorList>
    </citation>
    <scope>NUCLEOTIDE SEQUENCE [LARGE SCALE GENOMIC DNA]</scope>
    <source>
        <strain evidence="2">DSM 8691 / JW/SL-YS485</strain>
    </source>
</reference>
<dbReference type="NCBIfam" id="TIGR01725">
    <property type="entry name" value="phge_HK97_gp10"/>
    <property type="match status" value="1"/>
</dbReference>